<protein>
    <submittedName>
        <fullName evidence="1">Uncharacterized protein</fullName>
    </submittedName>
</protein>
<proteinExistence type="predicted"/>
<sequence>MSSFYFSHICMLNKTMKNNIKLVRISENAHKKLKVKSAQLGISIKKLIELAADVNYGEKRC</sequence>
<evidence type="ECO:0000313" key="2">
    <source>
        <dbReference type="Proteomes" id="UP000033866"/>
    </source>
</evidence>
<gene>
    <name evidence="1" type="ORF">UR61_C0063G0004</name>
</gene>
<name>A0A0G0BJJ5_9BACT</name>
<dbReference type="EMBL" id="LBPV01000063">
    <property type="protein sequence ID" value="KKP63811.1"/>
    <property type="molecule type" value="Genomic_DNA"/>
</dbReference>
<accession>A0A0G0BJJ5</accession>
<reference evidence="1 2" key="1">
    <citation type="journal article" date="2015" name="Nature">
        <title>rRNA introns, odd ribosomes, and small enigmatic genomes across a large radiation of phyla.</title>
        <authorList>
            <person name="Brown C.T."/>
            <person name="Hug L.A."/>
            <person name="Thomas B.C."/>
            <person name="Sharon I."/>
            <person name="Castelle C.J."/>
            <person name="Singh A."/>
            <person name="Wilkins M.J."/>
            <person name="Williams K.H."/>
            <person name="Banfield J.F."/>
        </authorList>
    </citation>
    <scope>NUCLEOTIDE SEQUENCE [LARGE SCALE GENOMIC DNA]</scope>
</reference>
<comment type="caution">
    <text evidence="1">The sequence shown here is derived from an EMBL/GenBank/DDBJ whole genome shotgun (WGS) entry which is preliminary data.</text>
</comment>
<organism evidence="1 2">
    <name type="scientific">candidate division WS6 bacterium GW2011_GWE1_34_7</name>
    <dbReference type="NCBI Taxonomy" id="1619093"/>
    <lineage>
        <taxon>Bacteria</taxon>
        <taxon>Candidatus Dojkabacteria</taxon>
    </lineage>
</organism>
<evidence type="ECO:0000313" key="1">
    <source>
        <dbReference type="EMBL" id="KKP63811.1"/>
    </source>
</evidence>
<dbReference type="Proteomes" id="UP000033866">
    <property type="component" value="Unassembled WGS sequence"/>
</dbReference>
<dbReference type="AlphaFoldDB" id="A0A0G0BJJ5"/>